<organism evidence="2 3">
    <name type="scientific">Cytospora chrysosperma</name>
    <name type="common">Cytospora canker fungus</name>
    <name type="synonym">Sphaeria chrysosperma</name>
    <dbReference type="NCBI Taxonomy" id="252740"/>
    <lineage>
        <taxon>Eukaryota</taxon>
        <taxon>Fungi</taxon>
        <taxon>Dikarya</taxon>
        <taxon>Ascomycota</taxon>
        <taxon>Pezizomycotina</taxon>
        <taxon>Sordariomycetes</taxon>
        <taxon>Sordariomycetidae</taxon>
        <taxon>Diaporthales</taxon>
        <taxon>Cytosporaceae</taxon>
        <taxon>Cytospora</taxon>
    </lineage>
</organism>
<evidence type="ECO:0000313" key="2">
    <source>
        <dbReference type="EMBL" id="ROW04031.1"/>
    </source>
</evidence>
<reference evidence="2 3" key="1">
    <citation type="submission" date="2015-09" db="EMBL/GenBank/DDBJ databases">
        <title>Host preference determinants of Valsa canker pathogens revealed by comparative genomics.</title>
        <authorList>
            <person name="Yin Z."/>
            <person name="Huang L."/>
        </authorList>
    </citation>
    <scope>NUCLEOTIDE SEQUENCE [LARGE SCALE GENOMIC DNA]</scope>
    <source>
        <strain evidence="2 3">YSFL</strain>
    </source>
</reference>
<sequence length="116" mass="12596">MDTLNKVLHPKQTLHKTDDDTDYAGTQTPPSHTNDPMRPNQETRDALTSEPNVTGTDRPAPREEFPAPHHSSSEQEAQQAPRISRGHHHPRQPVGATGLPPNHRPGQECGPAGPGA</sequence>
<keyword evidence="3" id="KW-1185">Reference proteome</keyword>
<dbReference type="Proteomes" id="UP000284375">
    <property type="component" value="Unassembled WGS sequence"/>
</dbReference>
<comment type="caution">
    <text evidence="2">The sequence shown here is derived from an EMBL/GenBank/DDBJ whole genome shotgun (WGS) entry which is preliminary data.</text>
</comment>
<evidence type="ECO:0000256" key="1">
    <source>
        <dbReference type="SAM" id="MobiDB-lite"/>
    </source>
</evidence>
<feature type="compositionally biased region" description="Polar residues" evidence="1">
    <location>
        <begin position="24"/>
        <end position="34"/>
    </location>
</feature>
<proteinExistence type="predicted"/>
<accession>A0A423WKW9</accession>
<dbReference type="AlphaFoldDB" id="A0A423WKW9"/>
<feature type="region of interest" description="Disordered" evidence="1">
    <location>
        <begin position="1"/>
        <end position="116"/>
    </location>
</feature>
<dbReference type="EMBL" id="LJZO01000002">
    <property type="protein sequence ID" value="ROW04031.1"/>
    <property type="molecule type" value="Genomic_DNA"/>
</dbReference>
<protein>
    <submittedName>
        <fullName evidence="2">Uncharacterized protein</fullName>
    </submittedName>
</protein>
<gene>
    <name evidence="2" type="ORF">VSDG_00887</name>
</gene>
<dbReference type="OrthoDB" id="5224203at2759"/>
<feature type="compositionally biased region" description="Basic and acidic residues" evidence="1">
    <location>
        <begin position="59"/>
        <end position="73"/>
    </location>
</feature>
<evidence type="ECO:0000313" key="3">
    <source>
        <dbReference type="Proteomes" id="UP000284375"/>
    </source>
</evidence>
<name>A0A423WKW9_CYTCH</name>